<reference evidence="2 3" key="1">
    <citation type="journal article" date="2012" name="BMC Genomics">
        <title>Comparative genomic analysis and phylogenetic position of Theileria equi.</title>
        <authorList>
            <person name="Kappmeyer L.S."/>
            <person name="Thiagarajan M."/>
            <person name="Herndon D.R."/>
            <person name="Ramsay J.D."/>
            <person name="Caler E."/>
            <person name="Djikeng A."/>
            <person name="Gillespie J.J."/>
            <person name="Lau A.O."/>
            <person name="Roalson E.H."/>
            <person name="Silva J.C."/>
            <person name="Silva M.G."/>
            <person name="Suarez C.E."/>
            <person name="Ueti M.W."/>
            <person name="Nene V.M."/>
            <person name="Mealey R.H."/>
            <person name="Knowles D.P."/>
            <person name="Brayton K.A."/>
        </authorList>
    </citation>
    <scope>NUCLEOTIDE SEQUENCE [LARGE SCALE GENOMIC DNA]</scope>
    <source>
        <strain evidence="2 3">WA</strain>
    </source>
</reference>
<evidence type="ECO:0000256" key="1">
    <source>
        <dbReference type="SAM" id="SignalP"/>
    </source>
</evidence>
<accession>L0B0E0</accession>
<gene>
    <name evidence="2" type="ORF">BEWA_007310</name>
</gene>
<feature type="signal peptide" evidence="1">
    <location>
        <begin position="1"/>
        <end position="21"/>
    </location>
</feature>
<dbReference type="AlphaFoldDB" id="L0B0E0"/>
<name>L0B0E0_THEEQ</name>
<dbReference type="KEGG" id="beq:BEWA_007310"/>
<dbReference type="Proteomes" id="UP000031512">
    <property type="component" value="Chromosome 3"/>
</dbReference>
<keyword evidence="3" id="KW-1185">Reference proteome</keyword>
<dbReference type="GeneID" id="15805684"/>
<protein>
    <recommendedName>
        <fullName evidence="4">Signal peptide-containing protein</fullName>
    </recommendedName>
</protein>
<proteinExistence type="predicted"/>
<evidence type="ECO:0000313" key="2">
    <source>
        <dbReference type="EMBL" id="AFZ81322.1"/>
    </source>
</evidence>
<dbReference type="EMBL" id="CP001670">
    <property type="protein sequence ID" value="AFZ81322.1"/>
    <property type="molecule type" value="Genomic_DNA"/>
</dbReference>
<organism evidence="2 3">
    <name type="scientific">Theileria equi strain WA</name>
    <dbReference type="NCBI Taxonomy" id="1537102"/>
    <lineage>
        <taxon>Eukaryota</taxon>
        <taxon>Sar</taxon>
        <taxon>Alveolata</taxon>
        <taxon>Apicomplexa</taxon>
        <taxon>Aconoidasida</taxon>
        <taxon>Piroplasmida</taxon>
        <taxon>Theileriidae</taxon>
        <taxon>Theileria</taxon>
    </lineage>
</organism>
<dbReference type="VEuPathDB" id="PiroplasmaDB:BEWA_007310"/>
<sequence>MNGYLIVKFLGIVFSLSFVDCRLETFQNDCVNYCNSLHPRKGAQYPSGNPTESARYSSEDVALAACKQRCRMSEIIRPKSEIEIFGI</sequence>
<evidence type="ECO:0000313" key="3">
    <source>
        <dbReference type="Proteomes" id="UP000031512"/>
    </source>
</evidence>
<evidence type="ECO:0008006" key="4">
    <source>
        <dbReference type="Google" id="ProtNLM"/>
    </source>
</evidence>
<dbReference type="RefSeq" id="XP_004830988.1">
    <property type="nucleotide sequence ID" value="XM_004830931.1"/>
</dbReference>
<keyword evidence="1" id="KW-0732">Signal</keyword>
<feature type="chain" id="PRO_5003940010" description="Signal peptide-containing protein" evidence="1">
    <location>
        <begin position="22"/>
        <end position="87"/>
    </location>
</feature>